<gene>
    <name evidence="2" type="ORF">DSTB1V02_LOCUS13948</name>
</gene>
<evidence type="ECO:0000313" key="3">
    <source>
        <dbReference type="Proteomes" id="UP000677054"/>
    </source>
</evidence>
<feature type="chain" id="PRO_5036403176" description="Glycine-rich protein" evidence="1">
    <location>
        <begin position="16"/>
        <end position="119"/>
    </location>
</feature>
<sequence length="119" mass="12195">IVLLVLGTLMALTRAAKEEEGAGVVEPGPASLRTKRETKAIVTPQVKKLLKIKKKYEDGAYSDRGGFSSGGGGVYNGREYEGYRGGNGRGNLFAVVLSSSSSSSSSGGSGSGFGIFSLG</sequence>
<dbReference type="Proteomes" id="UP000677054">
    <property type="component" value="Unassembled WGS sequence"/>
</dbReference>
<keyword evidence="3" id="KW-1185">Reference proteome</keyword>
<feature type="signal peptide" evidence="1">
    <location>
        <begin position="1"/>
        <end position="15"/>
    </location>
</feature>
<dbReference type="EMBL" id="CAJPEV010008288">
    <property type="protein sequence ID" value="CAG0905204.1"/>
    <property type="molecule type" value="Genomic_DNA"/>
</dbReference>
<reference evidence="2" key="1">
    <citation type="submission" date="2020-11" db="EMBL/GenBank/DDBJ databases">
        <authorList>
            <person name="Tran Van P."/>
        </authorList>
    </citation>
    <scope>NUCLEOTIDE SEQUENCE</scope>
</reference>
<dbReference type="EMBL" id="LR907806">
    <property type="protein sequence ID" value="CAD7254202.1"/>
    <property type="molecule type" value="Genomic_DNA"/>
</dbReference>
<name>A0A7R9FTF4_9CRUS</name>
<accession>A0A7R9FTF4</accession>
<evidence type="ECO:0000313" key="2">
    <source>
        <dbReference type="EMBL" id="CAD7254202.1"/>
    </source>
</evidence>
<evidence type="ECO:0008006" key="4">
    <source>
        <dbReference type="Google" id="ProtNLM"/>
    </source>
</evidence>
<keyword evidence="1" id="KW-0732">Signal</keyword>
<feature type="non-terminal residue" evidence="2">
    <location>
        <position position="1"/>
    </location>
</feature>
<dbReference type="AlphaFoldDB" id="A0A7R9FTF4"/>
<organism evidence="2">
    <name type="scientific">Darwinula stevensoni</name>
    <dbReference type="NCBI Taxonomy" id="69355"/>
    <lineage>
        <taxon>Eukaryota</taxon>
        <taxon>Metazoa</taxon>
        <taxon>Ecdysozoa</taxon>
        <taxon>Arthropoda</taxon>
        <taxon>Crustacea</taxon>
        <taxon>Oligostraca</taxon>
        <taxon>Ostracoda</taxon>
        <taxon>Podocopa</taxon>
        <taxon>Podocopida</taxon>
        <taxon>Darwinulocopina</taxon>
        <taxon>Darwinuloidea</taxon>
        <taxon>Darwinulidae</taxon>
        <taxon>Darwinula</taxon>
    </lineage>
</organism>
<proteinExistence type="predicted"/>
<evidence type="ECO:0000256" key="1">
    <source>
        <dbReference type="SAM" id="SignalP"/>
    </source>
</evidence>
<protein>
    <recommendedName>
        <fullName evidence="4">Glycine-rich protein</fullName>
    </recommendedName>
</protein>